<dbReference type="OrthoDB" id="10267127at2759"/>
<protein>
    <submittedName>
        <fullName evidence="3">Metallo-dependent phosphatase</fullName>
    </submittedName>
</protein>
<dbReference type="InterPro" id="IPR029052">
    <property type="entry name" value="Metallo-depent_PP-like"/>
</dbReference>
<proteinExistence type="predicted"/>
<feature type="region of interest" description="Disordered" evidence="1">
    <location>
        <begin position="443"/>
        <end position="478"/>
    </location>
</feature>
<dbReference type="GO" id="GO:0016791">
    <property type="term" value="F:phosphatase activity"/>
    <property type="evidence" value="ECO:0007669"/>
    <property type="project" value="TreeGrafter"/>
</dbReference>
<dbReference type="Pfam" id="PF00149">
    <property type="entry name" value="Metallophos"/>
    <property type="match status" value="1"/>
</dbReference>
<accession>A0A2P6TGU0</accession>
<dbReference type="PANTHER" id="PTHR42850">
    <property type="entry name" value="METALLOPHOSPHOESTERASE"/>
    <property type="match status" value="1"/>
</dbReference>
<dbReference type="STRING" id="3076.A0A2P6TGU0"/>
<evidence type="ECO:0000256" key="1">
    <source>
        <dbReference type="SAM" id="MobiDB-lite"/>
    </source>
</evidence>
<dbReference type="CDD" id="cd00144">
    <property type="entry name" value="MPP_PPP_family"/>
    <property type="match status" value="1"/>
</dbReference>
<organism evidence="3 4">
    <name type="scientific">Chlorella sorokiniana</name>
    <name type="common">Freshwater green alga</name>
    <dbReference type="NCBI Taxonomy" id="3076"/>
    <lineage>
        <taxon>Eukaryota</taxon>
        <taxon>Viridiplantae</taxon>
        <taxon>Chlorophyta</taxon>
        <taxon>core chlorophytes</taxon>
        <taxon>Trebouxiophyceae</taxon>
        <taxon>Chlorellales</taxon>
        <taxon>Chlorellaceae</taxon>
        <taxon>Chlorella clade</taxon>
        <taxon>Chlorella</taxon>
    </lineage>
</organism>
<gene>
    <name evidence="3" type="ORF">C2E21_7912</name>
</gene>
<evidence type="ECO:0000259" key="2">
    <source>
        <dbReference type="Pfam" id="PF00149"/>
    </source>
</evidence>
<reference evidence="3 4" key="1">
    <citation type="journal article" date="2018" name="Plant J.">
        <title>Genome sequences of Chlorella sorokiniana UTEX 1602 and Micractinium conductrix SAG 241.80: implications to maltose excretion by a green alga.</title>
        <authorList>
            <person name="Arriola M.B."/>
            <person name="Velmurugan N."/>
            <person name="Zhang Y."/>
            <person name="Plunkett M.H."/>
            <person name="Hondzo H."/>
            <person name="Barney B.M."/>
        </authorList>
    </citation>
    <scope>NUCLEOTIDE SEQUENCE [LARGE SCALE GENOMIC DNA]</scope>
    <source>
        <strain evidence="4">UTEX 1602</strain>
    </source>
</reference>
<dbReference type="InterPro" id="IPR050126">
    <property type="entry name" value="Ap4A_hydrolase"/>
</dbReference>
<comment type="caution">
    <text evidence="3">The sequence shown here is derived from an EMBL/GenBank/DDBJ whole genome shotgun (WGS) entry which is preliminary data.</text>
</comment>
<dbReference type="Proteomes" id="UP000239899">
    <property type="component" value="Unassembled WGS sequence"/>
</dbReference>
<sequence>MAALVLRLGAGLVVACGGALLASRLADMVQQARQRAQLGRTPCGNPLPREVHAVLPAAQTAKKRIIIVGDIHGSADELQALLDKLGYRQDEDLLLSVGDLVNKGPDSERVLKIALEEGMRPVRGNHDDSAYAAFRAWLDGTDIPKPKKQGWVAGLPEELAALLADLPYTLSLPAYGVLIVHAGLVPGVPLERQALFDMEKMRDVIPAAEERAADEAAAGLAAGNSVDSLPSGSFDWEACSVALVQLARSAPAPPSAEAAAGAGTADGGPSGSDSGSGSGSGSGSNDAPSEGAPASLLRPDLALLGREQPNPLGRAWAGVWSGQLPGQEGPLHVVFGHDAKRRLQLHRAATGLDTGCVYGGELTALVLPPLNEQRVPLLEDARLPPDAQEIALCSGLPAFLVQVPATGVHSNKFEQPVQQLKAAREEAAKRHTLAVLAAQHAQQAQQQQTGGSVQLGRAAADAATAAAAPKSAADKKDE</sequence>
<keyword evidence="4" id="KW-1185">Reference proteome</keyword>
<dbReference type="GO" id="GO:0006798">
    <property type="term" value="P:polyphosphate catabolic process"/>
    <property type="evidence" value="ECO:0007669"/>
    <property type="project" value="TreeGrafter"/>
</dbReference>
<feature type="region of interest" description="Disordered" evidence="1">
    <location>
        <begin position="253"/>
        <end position="294"/>
    </location>
</feature>
<dbReference type="Gene3D" id="3.60.21.10">
    <property type="match status" value="1"/>
</dbReference>
<evidence type="ECO:0000313" key="3">
    <source>
        <dbReference type="EMBL" id="PRW33331.1"/>
    </source>
</evidence>
<feature type="compositionally biased region" description="Gly residues" evidence="1">
    <location>
        <begin position="264"/>
        <end position="282"/>
    </location>
</feature>
<dbReference type="GO" id="GO:0005737">
    <property type="term" value="C:cytoplasm"/>
    <property type="evidence" value="ECO:0007669"/>
    <property type="project" value="TreeGrafter"/>
</dbReference>
<name>A0A2P6TGU0_CHLSO</name>
<feature type="domain" description="Calcineurin-like phosphoesterase" evidence="2">
    <location>
        <begin position="64"/>
        <end position="185"/>
    </location>
</feature>
<dbReference type="GO" id="GO:0000298">
    <property type="term" value="F:endopolyphosphatase activity"/>
    <property type="evidence" value="ECO:0007669"/>
    <property type="project" value="TreeGrafter"/>
</dbReference>
<feature type="compositionally biased region" description="Low complexity" evidence="1">
    <location>
        <begin position="253"/>
        <end position="263"/>
    </location>
</feature>
<feature type="compositionally biased region" description="Low complexity" evidence="1">
    <location>
        <begin position="458"/>
        <end position="471"/>
    </location>
</feature>
<evidence type="ECO:0000313" key="4">
    <source>
        <dbReference type="Proteomes" id="UP000239899"/>
    </source>
</evidence>
<dbReference type="PANTHER" id="PTHR42850:SF4">
    <property type="entry name" value="ZINC-DEPENDENT ENDOPOLYPHOSPHATASE"/>
    <property type="match status" value="1"/>
</dbReference>
<dbReference type="InterPro" id="IPR004843">
    <property type="entry name" value="Calcineurin-like_PHP"/>
</dbReference>
<dbReference type="SUPFAM" id="SSF56300">
    <property type="entry name" value="Metallo-dependent phosphatases"/>
    <property type="match status" value="1"/>
</dbReference>
<dbReference type="EMBL" id="LHPG02000017">
    <property type="protein sequence ID" value="PRW33331.1"/>
    <property type="molecule type" value="Genomic_DNA"/>
</dbReference>
<dbReference type="AlphaFoldDB" id="A0A2P6TGU0"/>